<dbReference type="PANTHER" id="PTHR42956">
    <property type="entry name" value="NITROGENASE IRON-MOLYBDENUM COFACTOR BIOSYNTHESIS PROTEIN NIFE"/>
    <property type="match status" value="1"/>
</dbReference>
<organism evidence="2 3">
    <name type="scientific">Blautia intestinihominis</name>
    <dbReference type="NCBI Taxonomy" id="3133152"/>
    <lineage>
        <taxon>Bacteria</taxon>
        <taxon>Bacillati</taxon>
        <taxon>Bacillota</taxon>
        <taxon>Clostridia</taxon>
        <taxon>Lachnospirales</taxon>
        <taxon>Lachnospiraceae</taxon>
        <taxon>Blautia</taxon>
    </lineage>
</organism>
<dbReference type="Pfam" id="PF00148">
    <property type="entry name" value="Oxidored_nitro"/>
    <property type="match status" value="1"/>
</dbReference>
<dbReference type="EMBL" id="JBBMEI010000003">
    <property type="protein sequence ID" value="MEQ2357054.1"/>
    <property type="molecule type" value="Genomic_DNA"/>
</dbReference>
<protein>
    <submittedName>
        <fullName evidence="2">Nitrogenase component 1</fullName>
    </submittedName>
</protein>
<dbReference type="InterPro" id="IPR000510">
    <property type="entry name" value="Nase/OxRdtase_comp1"/>
</dbReference>
<gene>
    <name evidence="2" type="ORF">WMO75_01635</name>
</gene>
<evidence type="ECO:0000259" key="1">
    <source>
        <dbReference type="Pfam" id="PF00148"/>
    </source>
</evidence>
<name>A0ABV1AFX0_9FIRM</name>
<dbReference type="InterPro" id="IPR049939">
    <property type="entry name" value="NifE-like"/>
</dbReference>
<comment type="caution">
    <text evidence="2">The sequence shown here is derived from an EMBL/GenBank/DDBJ whole genome shotgun (WGS) entry which is preliminary data.</text>
</comment>
<dbReference type="PANTHER" id="PTHR42956:SF1">
    <property type="entry name" value="NITROGENASE IRON-MOLYBDENUM COFACTOR BIOSYNTHESIS PROTEIN NIFE"/>
    <property type="match status" value="1"/>
</dbReference>
<dbReference type="SUPFAM" id="SSF53807">
    <property type="entry name" value="Helical backbone' metal receptor"/>
    <property type="match status" value="1"/>
</dbReference>
<accession>A0ABV1AFX0</accession>
<keyword evidence="3" id="KW-1185">Reference proteome</keyword>
<sequence length="347" mass="38442">MRGLRKYLTPFAPDQSGAVSVLFELGGIVVICDAGGCTGNVCGFDEPRWFEQKSAIFSAGLRDMDAILGRDDRLVTKLADAAQKVDATFAAVIGTPVPAVIATDYLALKRMSEKKINLPILTVDTDGMELYDKGEEKVFVELFKTFATEKYPVEERRIGILGMTPQDVSDLAAADKIRALYQQKYGQQAVCYCMGDGLKEVKKASSVSRNIVVSPAALMAAKYLEKTFGTPYEIHYPLVEELLPKLDYTGKKVLVVHQQVIADSIRRELLERGAKTVQTAGWFMMKKELLADGDMSLRDEDDYIELVQNGDFDIIFADGCMERMTPEFKGSFINTRHFAVSGKLIGK</sequence>
<evidence type="ECO:0000313" key="3">
    <source>
        <dbReference type="Proteomes" id="UP001446032"/>
    </source>
</evidence>
<dbReference type="Gene3D" id="3.40.50.1980">
    <property type="entry name" value="Nitrogenase molybdenum iron protein domain"/>
    <property type="match status" value="2"/>
</dbReference>
<reference evidence="2 3" key="1">
    <citation type="submission" date="2024-03" db="EMBL/GenBank/DDBJ databases">
        <title>Human intestinal bacterial collection.</title>
        <authorList>
            <person name="Pauvert C."/>
            <person name="Hitch T.C.A."/>
            <person name="Clavel T."/>
        </authorList>
    </citation>
    <scope>NUCLEOTIDE SEQUENCE [LARGE SCALE GENOMIC DNA]</scope>
    <source>
        <strain evidence="2 3">CLA-AA-H95</strain>
    </source>
</reference>
<proteinExistence type="predicted"/>
<dbReference type="Proteomes" id="UP001446032">
    <property type="component" value="Unassembled WGS sequence"/>
</dbReference>
<evidence type="ECO:0000313" key="2">
    <source>
        <dbReference type="EMBL" id="MEQ2357054.1"/>
    </source>
</evidence>
<feature type="domain" description="Nitrogenase/oxidoreductase component 1" evidence="1">
    <location>
        <begin position="17"/>
        <end position="234"/>
    </location>
</feature>
<dbReference type="RefSeq" id="WP_118698586.1">
    <property type="nucleotide sequence ID" value="NZ_JBBMEI010000003.1"/>
</dbReference>